<evidence type="ECO:0000313" key="2">
    <source>
        <dbReference type="EMBL" id="MFD1042876.1"/>
    </source>
</evidence>
<keyword evidence="1" id="KW-0812">Transmembrane</keyword>
<reference evidence="3" key="1">
    <citation type="journal article" date="2019" name="Int. J. Syst. Evol. Microbiol.">
        <title>The Global Catalogue of Microorganisms (GCM) 10K type strain sequencing project: providing services to taxonomists for standard genome sequencing and annotation.</title>
        <authorList>
            <consortium name="The Broad Institute Genomics Platform"/>
            <consortium name="The Broad Institute Genome Sequencing Center for Infectious Disease"/>
            <person name="Wu L."/>
            <person name="Ma J."/>
        </authorList>
    </citation>
    <scope>NUCLEOTIDE SEQUENCE [LARGE SCALE GENOMIC DNA]</scope>
    <source>
        <strain evidence="3">CCUG 55854</strain>
    </source>
</reference>
<comment type="caution">
    <text evidence="2">The sequence shown here is derived from an EMBL/GenBank/DDBJ whole genome shotgun (WGS) entry which is preliminary data.</text>
</comment>
<feature type="transmembrane region" description="Helical" evidence="1">
    <location>
        <begin position="56"/>
        <end position="76"/>
    </location>
</feature>
<gene>
    <name evidence="2" type="ORF">ACFQ2N_11040</name>
</gene>
<keyword evidence="1" id="KW-0472">Membrane</keyword>
<dbReference type="Proteomes" id="UP001597033">
    <property type="component" value="Unassembled WGS sequence"/>
</dbReference>
<accession>A0ABW3LWZ8</accession>
<proteinExistence type="predicted"/>
<keyword evidence="3" id="KW-1185">Reference proteome</keyword>
<dbReference type="Pfam" id="PF11188">
    <property type="entry name" value="DUF2975"/>
    <property type="match status" value="1"/>
</dbReference>
<dbReference type="RefSeq" id="WP_162375297.1">
    <property type="nucleotide sequence ID" value="NZ_JBHTKN010000007.1"/>
</dbReference>
<organism evidence="2 3">
    <name type="scientific">Pseudoxanthomonas kaohsiungensis</name>
    <dbReference type="NCBI Taxonomy" id="283923"/>
    <lineage>
        <taxon>Bacteria</taxon>
        <taxon>Pseudomonadati</taxon>
        <taxon>Pseudomonadota</taxon>
        <taxon>Gammaproteobacteria</taxon>
        <taxon>Lysobacterales</taxon>
        <taxon>Lysobacteraceae</taxon>
        <taxon>Pseudoxanthomonas</taxon>
    </lineage>
</organism>
<evidence type="ECO:0000256" key="1">
    <source>
        <dbReference type="SAM" id="Phobius"/>
    </source>
</evidence>
<dbReference type="InterPro" id="IPR021354">
    <property type="entry name" value="DUF2975"/>
</dbReference>
<evidence type="ECO:0000313" key="3">
    <source>
        <dbReference type="Proteomes" id="UP001597033"/>
    </source>
</evidence>
<keyword evidence="1" id="KW-1133">Transmembrane helix</keyword>
<feature type="transmembrane region" description="Helical" evidence="1">
    <location>
        <begin position="140"/>
        <end position="160"/>
    </location>
</feature>
<protein>
    <submittedName>
        <fullName evidence="2">DUF2975 domain-containing protein</fullName>
    </submittedName>
</protein>
<sequence>MSAPANALALSRPLLRGLVLLNLLYAAAIGLLFVAGLVAPDVVFDALGVRHGEQRAALVLGMRTVMVAGLVAAFVVDRVLRHLLAMVDTVRAGDPFVAGNARRLQAIAWWVLAGEVLRLAIGATAWAASSPAQGLDLDTGFSLAPWLAVLLLFVLARVFAEGTRLRDDLAGTV</sequence>
<name>A0ABW3LWZ8_9GAMM</name>
<dbReference type="EMBL" id="JBHTKN010000007">
    <property type="protein sequence ID" value="MFD1042876.1"/>
    <property type="molecule type" value="Genomic_DNA"/>
</dbReference>
<feature type="transmembrane region" description="Helical" evidence="1">
    <location>
        <begin position="20"/>
        <end position="44"/>
    </location>
</feature>
<feature type="transmembrane region" description="Helical" evidence="1">
    <location>
        <begin position="107"/>
        <end position="128"/>
    </location>
</feature>